<feature type="region of interest" description="Disordered" evidence="1">
    <location>
        <begin position="43"/>
        <end position="75"/>
    </location>
</feature>
<dbReference type="AlphaFoldDB" id="A0A1M7Z3C1"/>
<evidence type="ECO:0000313" key="2">
    <source>
        <dbReference type="EMBL" id="SHO59305.1"/>
    </source>
</evidence>
<gene>
    <name evidence="2" type="ORF">VQ7734_05085</name>
</gene>
<proteinExistence type="predicted"/>
<evidence type="ECO:0000313" key="3">
    <source>
        <dbReference type="Proteomes" id="UP000184600"/>
    </source>
</evidence>
<sequence length="117" mass="12691">MFIFYVKFILKFHIGRWFKLTIKGLGGFVKIDSGGVTISGSKVKINEGGSPGKGTAPKMVKPDETDKPQEPEAPDTRMFPVILDAAAALSAFTHPNHLVLLSSWGSFICRLAATPMI</sequence>
<name>A0A1M7Z3C1_9VIBR</name>
<dbReference type="RefSeq" id="WP_073586697.1">
    <property type="nucleotide sequence ID" value="NZ_AP024898.1"/>
</dbReference>
<dbReference type="STRING" id="1117707.VQ7734_05085"/>
<dbReference type="EMBL" id="FRFG01000117">
    <property type="protein sequence ID" value="SHO59305.1"/>
    <property type="molecule type" value="Genomic_DNA"/>
</dbReference>
<feature type="compositionally biased region" description="Basic and acidic residues" evidence="1">
    <location>
        <begin position="60"/>
        <end position="70"/>
    </location>
</feature>
<protein>
    <submittedName>
        <fullName evidence="2">Uncharacterized protein</fullName>
    </submittedName>
</protein>
<keyword evidence="3" id="KW-1185">Reference proteome</keyword>
<dbReference type="Proteomes" id="UP000184600">
    <property type="component" value="Unassembled WGS sequence"/>
</dbReference>
<reference evidence="3" key="1">
    <citation type="submission" date="2016-12" db="EMBL/GenBank/DDBJ databases">
        <authorList>
            <person name="Rodrigo-Torres L."/>
            <person name="Arahal R.D."/>
            <person name="Lucena T."/>
        </authorList>
    </citation>
    <scope>NUCLEOTIDE SEQUENCE [LARGE SCALE GENOMIC DNA]</scope>
</reference>
<evidence type="ECO:0000256" key="1">
    <source>
        <dbReference type="SAM" id="MobiDB-lite"/>
    </source>
</evidence>
<accession>A0A1M7Z3C1</accession>
<organism evidence="2 3">
    <name type="scientific">Vibrio quintilis</name>
    <dbReference type="NCBI Taxonomy" id="1117707"/>
    <lineage>
        <taxon>Bacteria</taxon>
        <taxon>Pseudomonadati</taxon>
        <taxon>Pseudomonadota</taxon>
        <taxon>Gammaproteobacteria</taxon>
        <taxon>Vibrionales</taxon>
        <taxon>Vibrionaceae</taxon>
        <taxon>Vibrio</taxon>
    </lineage>
</organism>